<accession>S8C4Q0</accession>
<feature type="non-terminal residue" evidence="3">
    <location>
        <position position="281"/>
    </location>
</feature>
<dbReference type="GO" id="GO:0016020">
    <property type="term" value="C:membrane"/>
    <property type="evidence" value="ECO:0007669"/>
    <property type="project" value="TreeGrafter"/>
</dbReference>
<organism evidence="3 4">
    <name type="scientific">Genlisea aurea</name>
    <dbReference type="NCBI Taxonomy" id="192259"/>
    <lineage>
        <taxon>Eukaryota</taxon>
        <taxon>Viridiplantae</taxon>
        <taxon>Streptophyta</taxon>
        <taxon>Embryophyta</taxon>
        <taxon>Tracheophyta</taxon>
        <taxon>Spermatophyta</taxon>
        <taxon>Magnoliopsida</taxon>
        <taxon>eudicotyledons</taxon>
        <taxon>Gunneridae</taxon>
        <taxon>Pentapetalae</taxon>
        <taxon>asterids</taxon>
        <taxon>lamiids</taxon>
        <taxon>Lamiales</taxon>
        <taxon>Lentibulariaceae</taxon>
        <taxon>Genlisea</taxon>
    </lineage>
</organism>
<reference evidence="3 4" key="1">
    <citation type="journal article" date="2013" name="BMC Genomics">
        <title>The miniature genome of a carnivorous plant Genlisea aurea contains a low number of genes and short non-coding sequences.</title>
        <authorList>
            <person name="Leushkin E.V."/>
            <person name="Sutormin R.A."/>
            <person name="Nabieva E.R."/>
            <person name="Penin A.A."/>
            <person name="Kondrashov A.S."/>
            <person name="Logacheva M.D."/>
        </authorList>
    </citation>
    <scope>NUCLEOTIDE SEQUENCE [LARGE SCALE GENOMIC DNA]</scope>
</reference>
<keyword evidence="2" id="KW-0443">Lipid metabolism</keyword>
<keyword evidence="2" id="KW-0442">Lipid degradation</keyword>
<dbReference type="AlphaFoldDB" id="S8C4Q0"/>
<gene>
    <name evidence="3" type="ORF">M569_12968</name>
</gene>
<feature type="non-terminal residue" evidence="3">
    <location>
        <position position="1"/>
    </location>
</feature>
<name>S8C4Q0_9LAMI</name>
<keyword evidence="1" id="KW-0378">Hydrolase</keyword>
<protein>
    <submittedName>
        <fullName evidence="3">Uncharacterized protein</fullName>
    </submittedName>
</protein>
<sequence length="281" mass="30983">VGCGSVPIKARKGGWRYLDTGQVLIESACSVERVDETLCTLLPLLPDVHYYRFNPVDERCDMELDETDPAIWLKLENTTDEYIQENSISFKGLAERLLESSHDEKFSYGAKPLQQKASNSDGPFLGLRRGMLLVEASNSPDSGRVFHHARSLETYCAGNGIRLSLAYGGSTTARGSRRPYSSPLFTGSFPSTSLMYSPELGPVDRMIEAAAPPPPFALDGGFYSPKSAASPPESPKYRDLALPVLALYENLRNSPQLGIVHLALQNDSQGSILRYTTFFFF</sequence>
<dbReference type="OrthoDB" id="630895at2759"/>
<keyword evidence="4" id="KW-1185">Reference proteome</keyword>
<dbReference type="PANTHER" id="PTHR24185">
    <property type="entry name" value="CALCIUM-INDEPENDENT PHOSPHOLIPASE A2-GAMMA"/>
    <property type="match status" value="1"/>
</dbReference>
<dbReference type="EMBL" id="AUSU01006574">
    <property type="protein sequence ID" value="EPS61825.1"/>
    <property type="molecule type" value="Genomic_DNA"/>
</dbReference>
<evidence type="ECO:0000256" key="1">
    <source>
        <dbReference type="ARBA" id="ARBA00022801"/>
    </source>
</evidence>
<dbReference type="PANTHER" id="PTHR24185:SF1">
    <property type="entry name" value="CALCIUM-INDEPENDENT PHOSPHOLIPASE A2-GAMMA"/>
    <property type="match status" value="1"/>
</dbReference>
<evidence type="ECO:0000313" key="3">
    <source>
        <dbReference type="EMBL" id="EPS61825.1"/>
    </source>
</evidence>
<evidence type="ECO:0000256" key="2">
    <source>
        <dbReference type="ARBA" id="ARBA00022963"/>
    </source>
</evidence>
<comment type="caution">
    <text evidence="3">The sequence shown here is derived from an EMBL/GenBank/DDBJ whole genome shotgun (WGS) entry which is preliminary data.</text>
</comment>
<evidence type="ECO:0000313" key="4">
    <source>
        <dbReference type="Proteomes" id="UP000015453"/>
    </source>
</evidence>
<proteinExistence type="predicted"/>
<dbReference type="Proteomes" id="UP000015453">
    <property type="component" value="Unassembled WGS sequence"/>
</dbReference>
<dbReference type="GO" id="GO:0006631">
    <property type="term" value="P:fatty acid metabolic process"/>
    <property type="evidence" value="ECO:0007669"/>
    <property type="project" value="TreeGrafter"/>
</dbReference>
<dbReference type="GO" id="GO:0004620">
    <property type="term" value="F:phospholipase activity"/>
    <property type="evidence" value="ECO:0007669"/>
    <property type="project" value="TreeGrafter"/>
</dbReference>
<dbReference type="GO" id="GO:0016042">
    <property type="term" value="P:lipid catabolic process"/>
    <property type="evidence" value="ECO:0007669"/>
    <property type="project" value="UniProtKB-KW"/>
</dbReference>